<organism evidence="3 4">
    <name type="scientific">Croceicoccus esteveae</name>
    <dbReference type="NCBI Taxonomy" id="3075597"/>
    <lineage>
        <taxon>Bacteria</taxon>
        <taxon>Pseudomonadati</taxon>
        <taxon>Pseudomonadota</taxon>
        <taxon>Alphaproteobacteria</taxon>
        <taxon>Sphingomonadales</taxon>
        <taxon>Erythrobacteraceae</taxon>
        <taxon>Croceicoccus</taxon>
    </lineage>
</organism>
<reference evidence="3 4" key="1">
    <citation type="submission" date="2023-09" db="EMBL/GenBank/DDBJ databases">
        <authorList>
            <person name="Rey-Velasco X."/>
        </authorList>
    </citation>
    <scope>NUCLEOTIDE SEQUENCE [LARGE SCALE GENOMIC DNA]</scope>
    <source>
        <strain evidence="3 4">F390</strain>
    </source>
</reference>
<protein>
    <submittedName>
        <fullName evidence="3">Uncharacterized protein</fullName>
    </submittedName>
</protein>
<proteinExistence type="predicted"/>
<comment type="caution">
    <text evidence="3">The sequence shown here is derived from an EMBL/GenBank/DDBJ whole genome shotgun (WGS) entry which is preliminary data.</text>
</comment>
<evidence type="ECO:0000313" key="3">
    <source>
        <dbReference type="EMBL" id="MDT0577063.1"/>
    </source>
</evidence>
<sequence length="123" mass="12927">MTGHSLVTCAVWHRVALGWAIMFLLLASGTAQASDIYASSEAGRHWAQAPAAAEALLPSRAVLHDRITKSDPSPPPPQPEGAFMTASALPADQAAMPRPAVRVSSARARPCWRMLPPAQAPPG</sequence>
<keyword evidence="4" id="KW-1185">Reference proteome</keyword>
<dbReference type="EMBL" id="JAVRHS010000016">
    <property type="protein sequence ID" value="MDT0577063.1"/>
    <property type="molecule type" value="Genomic_DNA"/>
</dbReference>
<name>A0ABU2ZKD2_9SPHN</name>
<feature type="signal peptide" evidence="2">
    <location>
        <begin position="1"/>
        <end position="33"/>
    </location>
</feature>
<evidence type="ECO:0000313" key="4">
    <source>
        <dbReference type="Proteomes" id="UP001259803"/>
    </source>
</evidence>
<keyword evidence="2" id="KW-0732">Signal</keyword>
<accession>A0ABU2ZKD2</accession>
<feature type="region of interest" description="Disordered" evidence="1">
    <location>
        <begin position="66"/>
        <end position="102"/>
    </location>
</feature>
<dbReference type="Proteomes" id="UP001259803">
    <property type="component" value="Unassembled WGS sequence"/>
</dbReference>
<gene>
    <name evidence="3" type="ORF">RM533_12890</name>
</gene>
<evidence type="ECO:0000256" key="2">
    <source>
        <dbReference type="SAM" id="SignalP"/>
    </source>
</evidence>
<evidence type="ECO:0000256" key="1">
    <source>
        <dbReference type="SAM" id="MobiDB-lite"/>
    </source>
</evidence>
<dbReference type="RefSeq" id="WP_311341637.1">
    <property type="nucleotide sequence ID" value="NZ_JAVRHS010000016.1"/>
</dbReference>
<feature type="chain" id="PRO_5045607380" evidence="2">
    <location>
        <begin position="34"/>
        <end position="123"/>
    </location>
</feature>